<keyword evidence="3" id="KW-1015">Disulfide bond</keyword>
<dbReference type="InterPro" id="IPR017937">
    <property type="entry name" value="Thioredoxin_CS"/>
</dbReference>
<keyword evidence="2" id="KW-0249">Electron transport</keyword>
<gene>
    <name evidence="6" type="ORF">UFOPK3587_00350</name>
    <name evidence="7" type="ORF">UFOPK3984_00373</name>
    <name evidence="8" type="ORF">UFOPK4114_00365</name>
</gene>
<dbReference type="Gene3D" id="3.40.30.10">
    <property type="entry name" value="Glutaredoxin"/>
    <property type="match status" value="1"/>
</dbReference>
<dbReference type="CDD" id="cd02947">
    <property type="entry name" value="TRX_family"/>
    <property type="match status" value="1"/>
</dbReference>
<dbReference type="InterPro" id="IPR013766">
    <property type="entry name" value="Thioredoxin_domain"/>
</dbReference>
<dbReference type="NCBIfam" id="TIGR01068">
    <property type="entry name" value="thioredoxin"/>
    <property type="match status" value="1"/>
</dbReference>
<reference evidence="6" key="1">
    <citation type="submission" date="2020-05" db="EMBL/GenBank/DDBJ databases">
        <authorList>
            <person name="Chiriac C."/>
            <person name="Salcher M."/>
            <person name="Ghai R."/>
            <person name="Kavagutti S V."/>
        </authorList>
    </citation>
    <scope>NUCLEOTIDE SEQUENCE</scope>
</reference>
<dbReference type="PIRSF" id="PIRSF000077">
    <property type="entry name" value="Thioredoxin"/>
    <property type="match status" value="1"/>
</dbReference>
<evidence type="ECO:0000313" key="6">
    <source>
        <dbReference type="EMBL" id="CAB4898762.1"/>
    </source>
</evidence>
<dbReference type="PRINTS" id="PR00421">
    <property type="entry name" value="THIOREDOXIN"/>
</dbReference>
<dbReference type="PROSITE" id="PS00194">
    <property type="entry name" value="THIOREDOXIN_1"/>
    <property type="match status" value="1"/>
</dbReference>
<protein>
    <submittedName>
        <fullName evidence="6">Unannotated protein</fullName>
    </submittedName>
</protein>
<keyword evidence="1" id="KW-0813">Transport</keyword>
<dbReference type="GO" id="GO:0005829">
    <property type="term" value="C:cytosol"/>
    <property type="evidence" value="ECO:0007669"/>
    <property type="project" value="TreeGrafter"/>
</dbReference>
<evidence type="ECO:0000256" key="1">
    <source>
        <dbReference type="ARBA" id="ARBA00022448"/>
    </source>
</evidence>
<evidence type="ECO:0000259" key="5">
    <source>
        <dbReference type="PROSITE" id="PS51352"/>
    </source>
</evidence>
<dbReference type="GO" id="GO:0015035">
    <property type="term" value="F:protein-disulfide reductase activity"/>
    <property type="evidence" value="ECO:0007669"/>
    <property type="project" value="InterPro"/>
</dbReference>
<evidence type="ECO:0000256" key="2">
    <source>
        <dbReference type="ARBA" id="ARBA00022982"/>
    </source>
</evidence>
<evidence type="ECO:0000256" key="4">
    <source>
        <dbReference type="ARBA" id="ARBA00023284"/>
    </source>
</evidence>
<dbReference type="PROSITE" id="PS51352">
    <property type="entry name" value="THIOREDOXIN_2"/>
    <property type="match status" value="1"/>
</dbReference>
<dbReference type="GO" id="GO:0045454">
    <property type="term" value="P:cell redox homeostasis"/>
    <property type="evidence" value="ECO:0007669"/>
    <property type="project" value="TreeGrafter"/>
</dbReference>
<feature type="domain" description="Thioredoxin" evidence="5">
    <location>
        <begin position="1"/>
        <end position="107"/>
    </location>
</feature>
<keyword evidence="4" id="KW-0676">Redox-active center</keyword>
<dbReference type="PANTHER" id="PTHR45663:SF11">
    <property type="entry name" value="GEO12009P1"/>
    <property type="match status" value="1"/>
</dbReference>
<dbReference type="FunFam" id="3.40.30.10:FF:000001">
    <property type="entry name" value="Thioredoxin"/>
    <property type="match status" value="1"/>
</dbReference>
<proteinExistence type="predicted"/>
<dbReference type="PANTHER" id="PTHR45663">
    <property type="entry name" value="GEO12009P1"/>
    <property type="match status" value="1"/>
</dbReference>
<name>A0A6J7FSJ4_9ZZZZ</name>
<dbReference type="SUPFAM" id="SSF52833">
    <property type="entry name" value="Thioredoxin-like"/>
    <property type="match status" value="1"/>
</dbReference>
<evidence type="ECO:0000313" key="7">
    <source>
        <dbReference type="EMBL" id="CAB4980708.1"/>
    </source>
</evidence>
<evidence type="ECO:0000313" key="8">
    <source>
        <dbReference type="EMBL" id="CAB5013006.1"/>
    </source>
</evidence>
<dbReference type="InterPro" id="IPR036249">
    <property type="entry name" value="Thioredoxin-like_sf"/>
</dbReference>
<accession>A0A6J7FSJ4</accession>
<dbReference type="EMBL" id="CAFBOP010000008">
    <property type="protein sequence ID" value="CAB4980708.1"/>
    <property type="molecule type" value="Genomic_DNA"/>
</dbReference>
<sequence length="107" mass="11604">MGSTQAVTTSTFDEMVLKSTTPVLVDFWAEWCGPCRAVGPILEEIAQEHGDKIKIVKLNTDEESAIAVKYGITSIPTLNVFVNGQVVKTIIGAKPKPALLKDLESFI</sequence>
<dbReference type="Pfam" id="PF00085">
    <property type="entry name" value="Thioredoxin"/>
    <property type="match status" value="1"/>
</dbReference>
<dbReference type="EMBL" id="CAFBMN010000009">
    <property type="protein sequence ID" value="CAB4898762.1"/>
    <property type="molecule type" value="Genomic_DNA"/>
</dbReference>
<dbReference type="EMBL" id="CAFBPP010000008">
    <property type="protein sequence ID" value="CAB5013006.1"/>
    <property type="molecule type" value="Genomic_DNA"/>
</dbReference>
<organism evidence="6">
    <name type="scientific">freshwater metagenome</name>
    <dbReference type="NCBI Taxonomy" id="449393"/>
    <lineage>
        <taxon>unclassified sequences</taxon>
        <taxon>metagenomes</taxon>
        <taxon>ecological metagenomes</taxon>
    </lineage>
</organism>
<dbReference type="AlphaFoldDB" id="A0A6J7FSJ4"/>
<dbReference type="InterPro" id="IPR005746">
    <property type="entry name" value="Thioredoxin"/>
</dbReference>
<evidence type="ECO:0000256" key="3">
    <source>
        <dbReference type="ARBA" id="ARBA00023157"/>
    </source>
</evidence>